<dbReference type="InterPro" id="IPR018253">
    <property type="entry name" value="DnaJ_domain_CS"/>
</dbReference>
<keyword evidence="10" id="KW-1185">Reference proteome</keyword>
<dbReference type="SUPFAM" id="SSF57667">
    <property type="entry name" value="beta-beta-alpha zinc fingers"/>
    <property type="match status" value="1"/>
</dbReference>
<dbReference type="EMBL" id="JBAMIC010000011">
    <property type="protein sequence ID" value="KAK7100140.1"/>
    <property type="molecule type" value="Genomic_DNA"/>
</dbReference>
<feature type="compositionally biased region" description="Acidic residues" evidence="6">
    <location>
        <begin position="442"/>
        <end position="451"/>
    </location>
</feature>
<evidence type="ECO:0000256" key="6">
    <source>
        <dbReference type="SAM" id="MobiDB-lite"/>
    </source>
</evidence>
<feature type="compositionally biased region" description="Basic residues" evidence="6">
    <location>
        <begin position="543"/>
        <end position="554"/>
    </location>
</feature>
<proteinExistence type="predicted"/>
<evidence type="ECO:0000313" key="9">
    <source>
        <dbReference type="EMBL" id="KAK7100140.1"/>
    </source>
</evidence>
<protein>
    <recommendedName>
        <fullName evidence="4">DnaJ homolog subfamily C member 21</fullName>
    </recommendedName>
</protein>
<feature type="region of interest" description="Disordered" evidence="6">
    <location>
        <begin position="667"/>
        <end position="693"/>
    </location>
</feature>
<evidence type="ECO:0000259" key="8">
    <source>
        <dbReference type="PROSITE" id="PS50157"/>
    </source>
</evidence>
<dbReference type="InterPro" id="IPR001623">
    <property type="entry name" value="DnaJ_domain"/>
</dbReference>
<dbReference type="GO" id="GO:0003676">
    <property type="term" value="F:nucleic acid binding"/>
    <property type="evidence" value="ECO:0007669"/>
    <property type="project" value="InterPro"/>
</dbReference>
<evidence type="ECO:0000256" key="3">
    <source>
        <dbReference type="ARBA" id="ARBA00022833"/>
    </source>
</evidence>
<feature type="compositionally biased region" description="Basic and acidic residues" evidence="6">
    <location>
        <begin position="511"/>
        <end position="525"/>
    </location>
</feature>
<feature type="compositionally biased region" description="Polar residues" evidence="6">
    <location>
        <begin position="454"/>
        <end position="468"/>
    </location>
</feature>
<dbReference type="PRINTS" id="PR00625">
    <property type="entry name" value="JDOMAIN"/>
</dbReference>
<feature type="region of interest" description="Disordered" evidence="6">
    <location>
        <begin position="338"/>
        <end position="633"/>
    </location>
</feature>
<dbReference type="Pfam" id="PF00226">
    <property type="entry name" value="DnaJ"/>
    <property type="match status" value="1"/>
</dbReference>
<evidence type="ECO:0000256" key="4">
    <source>
        <dbReference type="ARBA" id="ARBA00074367"/>
    </source>
</evidence>
<dbReference type="InterPro" id="IPR054076">
    <property type="entry name" value="ZUO1-like_ZHD"/>
</dbReference>
<evidence type="ECO:0000256" key="5">
    <source>
        <dbReference type="PROSITE-ProRule" id="PRU00042"/>
    </source>
</evidence>
<feature type="compositionally biased region" description="Polar residues" evidence="6">
    <location>
        <begin position="607"/>
        <end position="620"/>
    </location>
</feature>
<keyword evidence="1" id="KW-0479">Metal-binding</keyword>
<reference evidence="9 10" key="1">
    <citation type="submission" date="2024-02" db="EMBL/GenBank/DDBJ databases">
        <title>Chromosome-scale genome assembly of the rough periwinkle Littorina saxatilis.</title>
        <authorList>
            <person name="De Jode A."/>
            <person name="Faria R."/>
            <person name="Formenti G."/>
            <person name="Sims Y."/>
            <person name="Smith T.P."/>
            <person name="Tracey A."/>
            <person name="Wood J.M.D."/>
            <person name="Zagrodzka Z.B."/>
            <person name="Johannesson K."/>
            <person name="Butlin R.K."/>
            <person name="Leder E.H."/>
        </authorList>
    </citation>
    <scope>NUCLEOTIDE SEQUENCE [LARGE SCALE GENOMIC DNA]</scope>
    <source>
        <strain evidence="9">Snail1</strain>
        <tissue evidence="9">Muscle</tissue>
    </source>
</reference>
<keyword evidence="2 5" id="KW-0863">Zinc-finger</keyword>
<feature type="compositionally biased region" description="Acidic residues" evidence="6">
    <location>
        <begin position="486"/>
        <end position="495"/>
    </location>
</feature>
<dbReference type="Gene3D" id="3.30.160.60">
    <property type="entry name" value="Classic Zinc Finger"/>
    <property type="match status" value="1"/>
</dbReference>
<dbReference type="SMART" id="SM00355">
    <property type="entry name" value="ZnF_C2H2"/>
    <property type="match status" value="2"/>
</dbReference>
<dbReference type="PROSITE" id="PS00636">
    <property type="entry name" value="DNAJ_1"/>
    <property type="match status" value="1"/>
</dbReference>
<dbReference type="SMART" id="SM00451">
    <property type="entry name" value="ZnF_U1"/>
    <property type="match status" value="1"/>
</dbReference>
<keyword evidence="3" id="KW-0862">Zinc</keyword>
<gene>
    <name evidence="9" type="ORF">V1264_023135</name>
</gene>
<feature type="compositionally biased region" description="Acidic residues" evidence="6">
    <location>
        <begin position="413"/>
        <end position="422"/>
    </location>
</feature>
<feature type="domain" description="C2H2-type" evidence="8">
    <location>
        <begin position="326"/>
        <end position="350"/>
    </location>
</feature>
<evidence type="ECO:0000256" key="1">
    <source>
        <dbReference type="ARBA" id="ARBA00022723"/>
    </source>
</evidence>
<dbReference type="InterPro" id="IPR036236">
    <property type="entry name" value="Znf_C2H2_sf"/>
</dbReference>
<dbReference type="CDD" id="cd06257">
    <property type="entry name" value="DnaJ"/>
    <property type="match status" value="1"/>
</dbReference>
<dbReference type="InterPro" id="IPR036869">
    <property type="entry name" value="J_dom_sf"/>
</dbReference>
<dbReference type="Proteomes" id="UP001374579">
    <property type="component" value="Unassembled WGS sequence"/>
</dbReference>
<comment type="caution">
    <text evidence="9">The sequence shown here is derived from an EMBL/GenBank/DDBJ whole genome shotgun (WGS) entry which is preliminary data.</text>
</comment>
<organism evidence="9 10">
    <name type="scientific">Littorina saxatilis</name>
    <dbReference type="NCBI Taxonomy" id="31220"/>
    <lineage>
        <taxon>Eukaryota</taxon>
        <taxon>Metazoa</taxon>
        <taxon>Spiralia</taxon>
        <taxon>Lophotrochozoa</taxon>
        <taxon>Mollusca</taxon>
        <taxon>Gastropoda</taxon>
        <taxon>Caenogastropoda</taxon>
        <taxon>Littorinimorpha</taxon>
        <taxon>Littorinoidea</taxon>
        <taxon>Littorinidae</taxon>
        <taxon>Littorina</taxon>
    </lineage>
</organism>
<accession>A0AAN9B6B8</accession>
<evidence type="ECO:0000259" key="7">
    <source>
        <dbReference type="PROSITE" id="PS50076"/>
    </source>
</evidence>
<feature type="compositionally biased region" description="Low complexity" evidence="6">
    <location>
        <begin position="567"/>
        <end position="579"/>
    </location>
</feature>
<feature type="region of interest" description="Disordered" evidence="6">
    <location>
        <begin position="279"/>
        <end position="318"/>
    </location>
</feature>
<dbReference type="SMART" id="SM00271">
    <property type="entry name" value="DnaJ"/>
    <property type="match status" value="1"/>
</dbReference>
<feature type="compositionally biased region" description="Polar residues" evidence="6">
    <location>
        <begin position="386"/>
        <end position="411"/>
    </location>
</feature>
<dbReference type="PROSITE" id="PS50076">
    <property type="entry name" value="DNAJ_2"/>
    <property type="match status" value="1"/>
</dbReference>
<name>A0AAN9B6B8_9CAEN</name>
<dbReference type="InterPro" id="IPR022755">
    <property type="entry name" value="Znf_C2H2_jaz"/>
</dbReference>
<dbReference type="AlphaFoldDB" id="A0AAN9B6B8"/>
<dbReference type="Pfam" id="PF12171">
    <property type="entry name" value="zf-C2H2_jaz"/>
    <property type="match status" value="1"/>
</dbReference>
<sequence length="693" mass="79072">MATKIRCHYEVLGVERSANNDDLKKAYRKLALKFHPDKNPDDVDGATAQFRVVQQAYEILTDAQERAWYDRHREAILRGGQGKGDKYEDNSLDVFQYFTTSCYSGYGDDDKGFYTVYREIFKKLAAEDYEFMDDKDSDHEFPEFGTPESDYEEVVKPFYDFWHAFCTAKSYVWEEEYDTREAPDRRTRRMMEAENKKKRDAAKKERNEEIRALVAFVRKRDKRVQEHKKRLEQRAAEIEKKTKEKREKELQDRLKQYENYKETGWSAMSGLEGNLQQLEAQLANQFGDHSDSSGEEEEEEGKREGADNGTGEAAEELDVEDFFDSLFCPACNKSFKSEKAMHNHEKSKKHKDMVAILRAELEEDEEELDLQEDEGEESDTDVVPPSDTQNDTATTPSKPSDANLQGESSLQDLEVEEEEEEEYVSRAKSKKQKKKRRQKAQEDDEGEESDTDIVPSSDTQNDTATTPSKPADANLQDESSLRDLKGEEEEEEEEEYVSRAKSKKQKKERKQKAQEAKPKDIDDLNNKMNKLLAGDPNDDGKRNSKSQKNKKKDKKASNVPDIPEQNSSEPAEPAEAESSIPGPGEDLVAENLAAENGTEETTDLAQEDTSQIKGESTQGAVRNARPVKVKDSQKCMVCQQAFPSRSKLFEHIKTTGHAVPLTVKQAKEEAAAAANSQEIGKKKNKKKGKLQRE</sequence>
<feature type="domain" description="J" evidence="7">
    <location>
        <begin position="7"/>
        <end position="73"/>
    </location>
</feature>
<dbReference type="InterPro" id="IPR051964">
    <property type="entry name" value="Chaperone_stress_response"/>
</dbReference>
<dbReference type="PANTHER" id="PTHR44029:SF1">
    <property type="entry name" value="DNAJ HOMOLOG SUBFAMILY C MEMBER 21"/>
    <property type="match status" value="1"/>
</dbReference>
<dbReference type="SUPFAM" id="SSF46565">
    <property type="entry name" value="Chaperone J-domain"/>
    <property type="match status" value="1"/>
</dbReference>
<dbReference type="Pfam" id="PF21884">
    <property type="entry name" value="ZUO1-like_ZHD"/>
    <property type="match status" value="1"/>
</dbReference>
<dbReference type="PROSITE" id="PS00028">
    <property type="entry name" value="ZINC_FINGER_C2H2_1"/>
    <property type="match status" value="2"/>
</dbReference>
<feature type="compositionally biased region" description="Acidic residues" evidence="6">
    <location>
        <begin position="361"/>
        <end position="380"/>
    </location>
</feature>
<evidence type="ECO:0000313" key="10">
    <source>
        <dbReference type="Proteomes" id="UP001374579"/>
    </source>
</evidence>
<evidence type="ECO:0000256" key="2">
    <source>
        <dbReference type="ARBA" id="ARBA00022771"/>
    </source>
</evidence>
<dbReference type="InterPro" id="IPR003604">
    <property type="entry name" value="Matrin/U1-like-C_Znf_C2H2"/>
</dbReference>
<dbReference type="GO" id="GO:0005737">
    <property type="term" value="C:cytoplasm"/>
    <property type="evidence" value="ECO:0007669"/>
    <property type="project" value="TreeGrafter"/>
</dbReference>
<dbReference type="PANTHER" id="PTHR44029">
    <property type="entry name" value="DNAJ HOMOLOG SUBFAMILY C MEMBER 21"/>
    <property type="match status" value="1"/>
</dbReference>
<dbReference type="Gene3D" id="1.10.287.110">
    <property type="entry name" value="DnaJ domain"/>
    <property type="match status" value="1"/>
</dbReference>
<feature type="compositionally biased region" description="Basic residues" evidence="6">
    <location>
        <begin position="500"/>
        <end position="510"/>
    </location>
</feature>
<feature type="compositionally biased region" description="Basic residues" evidence="6">
    <location>
        <begin position="682"/>
        <end position="693"/>
    </location>
</feature>
<dbReference type="PROSITE" id="PS50157">
    <property type="entry name" value="ZINC_FINGER_C2H2_2"/>
    <property type="match status" value="1"/>
</dbReference>
<dbReference type="FunFam" id="1.10.287.110:FF:000046">
    <property type="entry name" value="dnaJ homolog subfamily C member 21"/>
    <property type="match status" value="1"/>
</dbReference>
<dbReference type="InterPro" id="IPR013087">
    <property type="entry name" value="Znf_C2H2_type"/>
</dbReference>
<dbReference type="GO" id="GO:0008270">
    <property type="term" value="F:zinc ion binding"/>
    <property type="evidence" value="ECO:0007669"/>
    <property type="project" value="UniProtKB-KW"/>
</dbReference>
<feature type="compositionally biased region" description="Basic residues" evidence="6">
    <location>
        <begin position="427"/>
        <end position="438"/>
    </location>
</feature>
<feature type="compositionally biased region" description="Acidic residues" evidence="6">
    <location>
        <begin position="597"/>
        <end position="606"/>
    </location>
</feature>